<evidence type="ECO:0000256" key="1">
    <source>
        <dbReference type="SAM" id="MobiDB-lite"/>
    </source>
</evidence>
<name>A0AAJ0GHV5_9PEZI</name>
<feature type="compositionally biased region" description="Low complexity" evidence="1">
    <location>
        <begin position="56"/>
        <end position="82"/>
    </location>
</feature>
<evidence type="ECO:0000313" key="2">
    <source>
        <dbReference type="EMBL" id="KAK3057883.1"/>
    </source>
</evidence>
<evidence type="ECO:0000313" key="3">
    <source>
        <dbReference type="Proteomes" id="UP001271007"/>
    </source>
</evidence>
<feature type="compositionally biased region" description="Basic and acidic residues" evidence="1">
    <location>
        <begin position="282"/>
        <end position="293"/>
    </location>
</feature>
<comment type="caution">
    <text evidence="2">The sequence shown here is derived from an EMBL/GenBank/DDBJ whole genome shotgun (WGS) entry which is preliminary data.</text>
</comment>
<dbReference type="EMBL" id="JAWDJX010000002">
    <property type="protein sequence ID" value="KAK3057883.1"/>
    <property type="molecule type" value="Genomic_DNA"/>
</dbReference>
<accession>A0AAJ0GHV5</accession>
<dbReference type="Proteomes" id="UP001271007">
    <property type="component" value="Unassembled WGS sequence"/>
</dbReference>
<feature type="region of interest" description="Disordered" evidence="1">
    <location>
        <begin position="43"/>
        <end position="94"/>
    </location>
</feature>
<protein>
    <submittedName>
        <fullName evidence="2">Uncharacterized protein</fullName>
    </submittedName>
</protein>
<sequence length="306" mass="33818">MGDAEAKDGITMNERDSNAVVDTKIHEESINSRMHLASSVQQMFPIPPPRGKTPVRQRGGSSLRTSSSRALSSSDLLRGRSGCVRKPPTRARGHTIQLRVDSARLERAVADGDTSATEARDELPPTANLGTSNVPRTDTSSHACSELSLAFVASADLKTSPDTNVIALNLMDYFLFNKVNWLPELSYCKLHAACFLMASRITEMPNTAERLADSLGPETAFLQEMAALLAVNEDEDAAIRQLMCVDEEAVEDGYRLLYERREKLAVLLGVYADRLDRLPLPKRSEAEAERDADYVPEEDFDVFEEE</sequence>
<feature type="region of interest" description="Disordered" evidence="1">
    <location>
        <begin position="109"/>
        <end position="138"/>
    </location>
</feature>
<proteinExistence type="predicted"/>
<organism evidence="2 3">
    <name type="scientific">Extremus antarcticus</name>
    <dbReference type="NCBI Taxonomy" id="702011"/>
    <lineage>
        <taxon>Eukaryota</taxon>
        <taxon>Fungi</taxon>
        <taxon>Dikarya</taxon>
        <taxon>Ascomycota</taxon>
        <taxon>Pezizomycotina</taxon>
        <taxon>Dothideomycetes</taxon>
        <taxon>Dothideomycetidae</taxon>
        <taxon>Mycosphaerellales</taxon>
        <taxon>Extremaceae</taxon>
        <taxon>Extremus</taxon>
    </lineage>
</organism>
<keyword evidence="3" id="KW-1185">Reference proteome</keyword>
<feature type="compositionally biased region" description="Acidic residues" evidence="1">
    <location>
        <begin position="294"/>
        <end position="306"/>
    </location>
</feature>
<feature type="compositionally biased region" description="Polar residues" evidence="1">
    <location>
        <begin position="128"/>
        <end position="138"/>
    </location>
</feature>
<reference evidence="2" key="1">
    <citation type="submission" date="2023-04" db="EMBL/GenBank/DDBJ databases">
        <title>Black Yeasts Isolated from many extreme environments.</title>
        <authorList>
            <person name="Coleine C."/>
            <person name="Stajich J.E."/>
            <person name="Selbmann L."/>
        </authorList>
    </citation>
    <scope>NUCLEOTIDE SEQUENCE</scope>
    <source>
        <strain evidence="2">CCFEE 5312</strain>
    </source>
</reference>
<feature type="region of interest" description="Disordered" evidence="1">
    <location>
        <begin position="282"/>
        <end position="306"/>
    </location>
</feature>
<gene>
    <name evidence="2" type="ORF">LTR09_000958</name>
</gene>
<dbReference type="AlphaFoldDB" id="A0AAJ0GHV5"/>